<dbReference type="Pfam" id="PF01863">
    <property type="entry name" value="YgjP-like"/>
    <property type="match status" value="1"/>
</dbReference>
<gene>
    <name evidence="2" type="ORF">ACFOGJ_25945</name>
</gene>
<reference evidence="3" key="1">
    <citation type="journal article" date="2019" name="Int. J. Syst. Evol. Microbiol.">
        <title>The Global Catalogue of Microorganisms (GCM) 10K type strain sequencing project: providing services to taxonomists for standard genome sequencing and annotation.</title>
        <authorList>
            <consortium name="The Broad Institute Genomics Platform"/>
            <consortium name="The Broad Institute Genome Sequencing Center for Infectious Disease"/>
            <person name="Wu L."/>
            <person name="Ma J."/>
        </authorList>
    </citation>
    <scope>NUCLEOTIDE SEQUENCE [LARGE SCALE GENOMIC DNA]</scope>
    <source>
        <strain evidence="3">KCTC 42964</strain>
    </source>
</reference>
<dbReference type="Proteomes" id="UP001595528">
    <property type="component" value="Unassembled WGS sequence"/>
</dbReference>
<keyword evidence="3" id="KW-1185">Reference proteome</keyword>
<dbReference type="Gene3D" id="3.30.2010.10">
    <property type="entry name" value="Metalloproteases ('zincins'), catalytic domain"/>
    <property type="match status" value="1"/>
</dbReference>
<organism evidence="2 3">
    <name type="scientific">Marinibaculum pumilum</name>
    <dbReference type="NCBI Taxonomy" id="1766165"/>
    <lineage>
        <taxon>Bacteria</taxon>
        <taxon>Pseudomonadati</taxon>
        <taxon>Pseudomonadota</taxon>
        <taxon>Alphaproteobacteria</taxon>
        <taxon>Rhodospirillales</taxon>
        <taxon>Rhodospirillaceae</taxon>
        <taxon>Marinibaculum</taxon>
    </lineage>
</organism>
<dbReference type="RefSeq" id="WP_379906235.1">
    <property type="nucleotide sequence ID" value="NZ_JBHRTR010000048.1"/>
</dbReference>
<protein>
    <submittedName>
        <fullName evidence="2">YgjP-like metallopeptidase domain-containing protein</fullName>
    </submittedName>
</protein>
<proteinExistence type="predicted"/>
<accession>A0ABV7L8X7</accession>
<dbReference type="InterPro" id="IPR002725">
    <property type="entry name" value="YgjP-like_metallopeptidase"/>
</dbReference>
<name>A0ABV7L8X7_9PROT</name>
<evidence type="ECO:0000313" key="3">
    <source>
        <dbReference type="Proteomes" id="UP001595528"/>
    </source>
</evidence>
<sequence length="48" mass="5352">MRLNLELAKKDIECLDYVILHDLAHFIVPATAKVSLACLINTCRIGGR</sequence>
<dbReference type="EMBL" id="JBHRTR010000048">
    <property type="protein sequence ID" value="MFC3230717.1"/>
    <property type="molecule type" value="Genomic_DNA"/>
</dbReference>
<comment type="caution">
    <text evidence="2">The sequence shown here is derived from an EMBL/GenBank/DDBJ whole genome shotgun (WGS) entry which is preliminary data.</text>
</comment>
<evidence type="ECO:0000259" key="1">
    <source>
        <dbReference type="Pfam" id="PF01863"/>
    </source>
</evidence>
<feature type="domain" description="YgjP-like metallopeptidase" evidence="1">
    <location>
        <begin position="2"/>
        <end position="28"/>
    </location>
</feature>
<evidence type="ECO:0000313" key="2">
    <source>
        <dbReference type="EMBL" id="MFC3230717.1"/>
    </source>
</evidence>